<dbReference type="NCBIfam" id="TIGR04336">
    <property type="entry name" value="AmmeMemoSam_B"/>
    <property type="match status" value="1"/>
</dbReference>
<evidence type="ECO:0000256" key="1">
    <source>
        <dbReference type="ARBA" id="ARBA00006315"/>
    </source>
</evidence>
<evidence type="ECO:0000256" key="2">
    <source>
        <dbReference type="SAM" id="MobiDB-lite"/>
    </source>
</evidence>
<dbReference type="Gene3D" id="3.40.830.10">
    <property type="entry name" value="LigB-like"/>
    <property type="match status" value="1"/>
</dbReference>
<evidence type="ECO:0000313" key="4">
    <source>
        <dbReference type="Proteomes" id="UP000029692"/>
    </source>
</evidence>
<sequence>MSHSNPIKPAHYAGSWYPHSPRLLQEQIGPCPEDHLSMRWQQLKHLPDDFFLDLPQEPEGKSEGKPKDKPEGNPKGRANHSAGVVKGSEPLGKPPGDEMTPEPSVPIPPVRVRGPVVGGILPHAGLQFSALGQLSVLRRIHWKPGLVVILAPSHRVPLPADTIITTPFGGYSTPLGILQGIPVESHHTGHITVRADHQIAGAEHALELLLPGIAAHLGIDQPLAGFILPSIHEITDHYPDDPSPWLTHAREALIAGVSRYCEPEKVLWLVSSDFTHYGPRFSYTPAGAVQSDPSGVLHESFVSDHRIAQKLSSLDATGAFHSWTDRKATICGLVPSLVMVSVLREIWNGRVVGRQESSYTSLGITGISGDDADFVAYRGISLGLQ</sequence>
<gene>
    <name evidence="3" type="ORF">DC28_06965</name>
</gene>
<name>A0A098QX31_9SPIO</name>
<evidence type="ECO:0000313" key="3">
    <source>
        <dbReference type="EMBL" id="KGE72405.1"/>
    </source>
</evidence>
<dbReference type="RefSeq" id="WP_037547155.1">
    <property type="nucleotide sequence ID" value="NZ_JNUP01000052.1"/>
</dbReference>
<dbReference type="Proteomes" id="UP000029692">
    <property type="component" value="Unassembled WGS sequence"/>
</dbReference>
<comment type="similarity">
    <text evidence="1">Belongs to the MEMO1 family.</text>
</comment>
<organism evidence="3 4">
    <name type="scientific">Spirochaeta lutea</name>
    <dbReference type="NCBI Taxonomy" id="1480694"/>
    <lineage>
        <taxon>Bacteria</taxon>
        <taxon>Pseudomonadati</taxon>
        <taxon>Spirochaetota</taxon>
        <taxon>Spirochaetia</taxon>
        <taxon>Spirochaetales</taxon>
        <taxon>Spirochaetaceae</taxon>
        <taxon>Spirochaeta</taxon>
    </lineage>
</organism>
<reference evidence="3 4" key="1">
    <citation type="submission" date="2014-05" db="EMBL/GenBank/DDBJ databases">
        <title>De novo Genome Sequence of Spirocheata sp.</title>
        <authorList>
            <person name="Shivani Y."/>
            <person name="Subhash Y."/>
            <person name="Tushar L."/>
            <person name="Sasikala C."/>
            <person name="Ramana C.V."/>
        </authorList>
    </citation>
    <scope>NUCLEOTIDE SEQUENCE [LARGE SCALE GENOMIC DNA]</scope>
    <source>
        <strain evidence="3 4">JC230</strain>
    </source>
</reference>
<feature type="compositionally biased region" description="Basic and acidic residues" evidence="2">
    <location>
        <begin position="58"/>
        <end position="74"/>
    </location>
</feature>
<dbReference type="PANTHER" id="PTHR11060:SF0">
    <property type="entry name" value="PROTEIN MEMO1"/>
    <property type="match status" value="1"/>
</dbReference>
<keyword evidence="4" id="KW-1185">Reference proteome</keyword>
<proteinExistence type="inferred from homology"/>
<dbReference type="InterPro" id="IPR002737">
    <property type="entry name" value="MEMO1_fam"/>
</dbReference>
<dbReference type="STRING" id="1480694.DC28_06965"/>
<dbReference type="eggNOG" id="COG1355">
    <property type="taxonomic scope" value="Bacteria"/>
</dbReference>
<dbReference type="OrthoDB" id="9785549at2"/>
<accession>A0A098QX31</accession>
<dbReference type="EMBL" id="JNUP01000052">
    <property type="protein sequence ID" value="KGE72405.1"/>
    <property type="molecule type" value="Genomic_DNA"/>
</dbReference>
<dbReference type="AlphaFoldDB" id="A0A098QX31"/>
<protein>
    <recommendedName>
        <fullName evidence="5">AmmeMemoRadiSam system protein B</fullName>
    </recommendedName>
</protein>
<comment type="caution">
    <text evidence="3">The sequence shown here is derived from an EMBL/GenBank/DDBJ whole genome shotgun (WGS) entry which is preliminary data.</text>
</comment>
<dbReference type="PANTHER" id="PTHR11060">
    <property type="entry name" value="PROTEIN MEMO1"/>
    <property type="match status" value="1"/>
</dbReference>
<dbReference type="Pfam" id="PF01875">
    <property type="entry name" value="Memo"/>
    <property type="match status" value="1"/>
</dbReference>
<evidence type="ECO:0008006" key="5">
    <source>
        <dbReference type="Google" id="ProtNLM"/>
    </source>
</evidence>
<feature type="region of interest" description="Disordered" evidence="2">
    <location>
        <begin position="49"/>
        <end position="107"/>
    </location>
</feature>